<reference evidence="1" key="1">
    <citation type="submission" date="2018-01" db="EMBL/GenBank/DDBJ databases">
        <authorList>
            <person name="Regsiter A."/>
            <person name="William W."/>
        </authorList>
    </citation>
    <scope>NUCLEOTIDE SEQUENCE</scope>
    <source>
        <strain evidence="1">TRIP AH-1</strain>
    </source>
</reference>
<dbReference type="PANTHER" id="PTHR10668">
    <property type="entry name" value="PHYTOENE DEHYDROGENASE"/>
    <property type="match status" value="1"/>
</dbReference>
<protein>
    <submittedName>
        <fullName evidence="1">FAD dependent oxidoreductase</fullName>
    </submittedName>
</protein>
<evidence type="ECO:0000313" key="1">
    <source>
        <dbReference type="EMBL" id="SPD72398.1"/>
    </source>
</evidence>
<dbReference type="PANTHER" id="PTHR10668:SF103">
    <property type="entry name" value="PYRIDINE NUCLEOTIDE-DISULFIDE OXIDOREDUCTASE DOMAIN-CONTAINING PROTEIN 2"/>
    <property type="match status" value="1"/>
</dbReference>
<dbReference type="Pfam" id="PF13450">
    <property type="entry name" value="NAD_binding_8"/>
    <property type="match status" value="1"/>
</dbReference>
<organism evidence="1">
    <name type="scientific">uncultured Desulfobacterium sp</name>
    <dbReference type="NCBI Taxonomy" id="201089"/>
    <lineage>
        <taxon>Bacteria</taxon>
        <taxon>Pseudomonadati</taxon>
        <taxon>Thermodesulfobacteriota</taxon>
        <taxon>Desulfobacteria</taxon>
        <taxon>Desulfobacterales</taxon>
        <taxon>Desulfobacteriaceae</taxon>
        <taxon>Desulfobacterium</taxon>
        <taxon>environmental samples</taxon>
    </lineage>
</organism>
<dbReference type="Gene3D" id="3.50.50.60">
    <property type="entry name" value="FAD/NAD(P)-binding domain"/>
    <property type="match status" value="2"/>
</dbReference>
<gene>
    <name evidence="1" type="ORF">PITCH_A1330011</name>
</gene>
<sequence length="599" mass="67705">MNRKTFEPDNLIDYKRLALEANIMKDIFDNYSEQAKTAINNWPEAIKQIFSYPVIKENWGKREHDIVIIGGGPNGLVAGCYLARAGLRVAITDRRNELGGGVATEEFRQAGFKHNPHAIYMPMVDYAPAYKDLELEQYNLQHICPEVQFAISFLDGSSLCIYRDLDRTCKSIEKFSKKDAEAYRNFYLRARTMMDEFIAPATYVQPVPAFDQLIRLEKADWSKEMMSLSEMSPSDFVEGNFESAQVKALMMYIICMWGMDPNQAGVGFLIPLYVNRASNYRLVTHGSHSLAASMSRDFMSHGGKIYSPFALKRIVVEDGEARGVELVDGPYLEAKMGVISTIDPSQTFLNMVGEEYLDDDYVESTKSWMWEHWSLFTVQMVLLEAPRFNSARNNPDVDKAFIHVLGYETAGDFLSQQDKIAKGAFDGSFGFNACFPTIHDPSQAPPGKHTGLISCMAPYDLDIGMENWSRHKFKEKTALMLIDKLAKYAPNIKESILRDIHVSTPKDVENKYLDMVKGSIKQGAYHPLQMGYMRPNEHCSTHRSPIKNLYMGGACTYPGGTVLLGAGYLAADAVLEDHGINKWWPEPEMVKKAREKGYL</sequence>
<dbReference type="SUPFAM" id="SSF51905">
    <property type="entry name" value="FAD/NAD(P)-binding domain"/>
    <property type="match status" value="1"/>
</dbReference>
<proteinExistence type="predicted"/>
<name>A0A445MSG9_9BACT</name>
<accession>A0A445MSG9</accession>
<dbReference type="InterPro" id="IPR036188">
    <property type="entry name" value="FAD/NAD-bd_sf"/>
</dbReference>
<dbReference type="EMBL" id="OJIN01000039">
    <property type="protein sequence ID" value="SPD72398.1"/>
    <property type="molecule type" value="Genomic_DNA"/>
</dbReference>
<dbReference type="AlphaFoldDB" id="A0A445MSG9"/>